<evidence type="ECO:0000313" key="1">
    <source>
        <dbReference type="EMBL" id="CAF1355083.1"/>
    </source>
</evidence>
<dbReference type="Proteomes" id="UP000663882">
    <property type="component" value="Unassembled WGS sequence"/>
</dbReference>
<sequence length="18" mass="2045">SINLLKQVNDDSLIFVLN</sequence>
<organism evidence="1 2">
    <name type="scientific">Rotaria sordida</name>
    <dbReference type="NCBI Taxonomy" id="392033"/>
    <lineage>
        <taxon>Eukaryota</taxon>
        <taxon>Metazoa</taxon>
        <taxon>Spiralia</taxon>
        <taxon>Gnathifera</taxon>
        <taxon>Rotifera</taxon>
        <taxon>Eurotatoria</taxon>
        <taxon>Bdelloidea</taxon>
        <taxon>Philodinida</taxon>
        <taxon>Philodinidae</taxon>
        <taxon>Rotaria</taxon>
    </lineage>
</organism>
<dbReference type="EMBL" id="CAJNOO010003794">
    <property type="protein sequence ID" value="CAF1355083.1"/>
    <property type="molecule type" value="Genomic_DNA"/>
</dbReference>
<gene>
    <name evidence="1" type="ORF">RFH988_LOCUS32510</name>
</gene>
<reference evidence="1" key="1">
    <citation type="submission" date="2021-02" db="EMBL/GenBank/DDBJ databases">
        <authorList>
            <person name="Nowell W R."/>
        </authorList>
    </citation>
    <scope>NUCLEOTIDE SEQUENCE</scope>
</reference>
<dbReference type="AlphaFoldDB" id="A0A815HP25"/>
<accession>A0A815HP25</accession>
<name>A0A815HP25_9BILA</name>
<feature type="non-terminal residue" evidence="1">
    <location>
        <position position="1"/>
    </location>
</feature>
<proteinExistence type="predicted"/>
<evidence type="ECO:0000313" key="2">
    <source>
        <dbReference type="Proteomes" id="UP000663882"/>
    </source>
</evidence>
<protein>
    <submittedName>
        <fullName evidence="1">Uncharacterized protein</fullName>
    </submittedName>
</protein>
<comment type="caution">
    <text evidence="1">The sequence shown here is derived from an EMBL/GenBank/DDBJ whole genome shotgun (WGS) entry which is preliminary data.</text>
</comment>